<name>A0A024TLR3_9STRA</name>
<organism evidence="1">
    <name type="scientific">Aphanomyces invadans</name>
    <dbReference type="NCBI Taxonomy" id="157072"/>
    <lineage>
        <taxon>Eukaryota</taxon>
        <taxon>Sar</taxon>
        <taxon>Stramenopiles</taxon>
        <taxon>Oomycota</taxon>
        <taxon>Saprolegniomycetes</taxon>
        <taxon>Saprolegniales</taxon>
        <taxon>Verrucalvaceae</taxon>
        <taxon>Aphanomyces</taxon>
    </lineage>
</organism>
<dbReference type="VEuPathDB" id="FungiDB:H310_11387"/>
<dbReference type="GeneID" id="20088437"/>
<dbReference type="AlphaFoldDB" id="A0A024TLR3"/>
<proteinExistence type="predicted"/>
<reference evidence="1" key="1">
    <citation type="submission" date="2013-12" db="EMBL/GenBank/DDBJ databases">
        <title>The Genome Sequence of Aphanomyces invadans NJM9701.</title>
        <authorList>
            <consortium name="The Broad Institute Genomics Platform"/>
            <person name="Russ C."/>
            <person name="Tyler B."/>
            <person name="van West P."/>
            <person name="Dieguez-Uribeondo J."/>
            <person name="Young S.K."/>
            <person name="Zeng Q."/>
            <person name="Gargeya S."/>
            <person name="Fitzgerald M."/>
            <person name="Abouelleil A."/>
            <person name="Alvarado L."/>
            <person name="Chapman S.B."/>
            <person name="Gainer-Dewar J."/>
            <person name="Goldberg J."/>
            <person name="Griggs A."/>
            <person name="Gujja S."/>
            <person name="Hansen M."/>
            <person name="Howarth C."/>
            <person name="Imamovic A."/>
            <person name="Ireland A."/>
            <person name="Larimer J."/>
            <person name="McCowan C."/>
            <person name="Murphy C."/>
            <person name="Pearson M."/>
            <person name="Poon T.W."/>
            <person name="Priest M."/>
            <person name="Roberts A."/>
            <person name="Saif S."/>
            <person name="Shea T."/>
            <person name="Sykes S."/>
            <person name="Wortman J."/>
            <person name="Nusbaum C."/>
            <person name="Birren B."/>
        </authorList>
    </citation>
    <scope>NUCLEOTIDE SEQUENCE [LARGE SCALE GENOMIC DNA]</scope>
    <source>
        <strain evidence="1">NJM9701</strain>
    </source>
</reference>
<evidence type="ECO:0000313" key="1">
    <source>
        <dbReference type="EMBL" id="ETV95105.1"/>
    </source>
</evidence>
<accession>A0A024TLR3</accession>
<gene>
    <name evidence="1" type="ORF">H310_11387</name>
</gene>
<protein>
    <submittedName>
        <fullName evidence="1">Uncharacterized protein</fullName>
    </submittedName>
</protein>
<dbReference type="RefSeq" id="XP_008876282.1">
    <property type="nucleotide sequence ID" value="XM_008878060.1"/>
</dbReference>
<dbReference type="OrthoDB" id="79717at2759"/>
<dbReference type="EMBL" id="KI913982">
    <property type="protein sequence ID" value="ETV95105.1"/>
    <property type="molecule type" value="Genomic_DNA"/>
</dbReference>
<sequence length="237" mass="27213">MVGGTECGAVPERVACSRCILEEIGVQEDDLSQVAAHPCPSRTSSQSRSSTHERVHHLRWQCNHRKSPFRHVLRYLRAMDKLSTREEIAAEAIAALHDDMKKNTLRNDRARRELAHIIHMHDTMRNMAEEREITENSSMFKHWSRDCEEKERHYAQEIERCNAELRSRRFPLDESLEHHTLVSLAEDCASIEASTYDLAAQLSFYRALPSTVMEAQRALEAMEAEFTHEAADGVESS</sequence>